<evidence type="ECO:0000259" key="7">
    <source>
        <dbReference type="Pfam" id="PF14322"/>
    </source>
</evidence>
<evidence type="ECO:0000256" key="4">
    <source>
        <dbReference type="ARBA" id="ARBA00023136"/>
    </source>
</evidence>
<protein>
    <submittedName>
        <fullName evidence="8">Putative outer membrane starch-binding protein</fullName>
    </submittedName>
</protein>
<dbReference type="AlphaFoldDB" id="A0A419WWG9"/>
<dbReference type="SUPFAM" id="SSF48452">
    <property type="entry name" value="TPR-like"/>
    <property type="match status" value="1"/>
</dbReference>
<evidence type="ECO:0000256" key="2">
    <source>
        <dbReference type="ARBA" id="ARBA00006275"/>
    </source>
</evidence>
<organism evidence="8 9">
    <name type="scientific">Marinifilum flexuosum</name>
    <dbReference type="NCBI Taxonomy" id="1117708"/>
    <lineage>
        <taxon>Bacteria</taxon>
        <taxon>Pseudomonadati</taxon>
        <taxon>Bacteroidota</taxon>
        <taxon>Bacteroidia</taxon>
        <taxon>Marinilabiliales</taxon>
        <taxon>Marinifilaceae</taxon>
    </lineage>
</organism>
<evidence type="ECO:0000256" key="5">
    <source>
        <dbReference type="ARBA" id="ARBA00023237"/>
    </source>
</evidence>
<comment type="subcellular location">
    <subcellularLocation>
        <location evidence="1">Cell outer membrane</location>
    </subcellularLocation>
</comment>
<dbReference type="OrthoDB" id="727588at2"/>
<evidence type="ECO:0000313" key="9">
    <source>
        <dbReference type="Proteomes" id="UP000284531"/>
    </source>
</evidence>
<sequence>MQRSFLIIFAVLSVLFTSCESELDQTPLSTISPDNFYRNEADCRLALNAVYSDVGNRYTYGEQLPIQFMVGTDEAVFSRSYNSWTVGLYIHNASTVDLENTWRTLYRGINSANLLLENLPDAEFTEESRKLRYEAETRFLRAFFYFDLVRWWGGVPLRTASVGDATANDIARTSAEDIYEFIITELEAVAPNLPLPSEEIEYGRVSRTAAWGLLARVYMTKAGEPLKHMPAESYVKVNEYCDLIINSGEHNLIENYEDIFMNEIKGVNDDTEVIFEVQFENQRSAGIREDGKHGNLNGIMCQQKDSPYAYAFTYAGLSLINAYDQDNDERYDWNVANFKVDKKGVVKIQKNRYEWFPGKFRRIQKVDNADGSYSWYGLEPGDLDKNYTGINFPILRYSDILLMKAEALNELDKTAEAVPFMNQVRNRAGLGNVEADLVATAADFHEELMTERLREFCFEGIRKHDLIRWGVLVEKLTELKTEMEAANVASSREWLYRSSINVAEKHYLMPIPLKEMNENKLMEQNPLWK</sequence>
<evidence type="ECO:0000313" key="8">
    <source>
        <dbReference type="EMBL" id="RKD99800.1"/>
    </source>
</evidence>
<dbReference type="InterPro" id="IPR012944">
    <property type="entry name" value="SusD_RagB_dom"/>
</dbReference>
<dbReference type="GO" id="GO:0009279">
    <property type="term" value="C:cell outer membrane"/>
    <property type="evidence" value="ECO:0007669"/>
    <property type="project" value="UniProtKB-SubCell"/>
</dbReference>
<keyword evidence="5" id="KW-0998">Cell outer membrane</keyword>
<dbReference type="EMBL" id="RAPQ01000010">
    <property type="protein sequence ID" value="RKD99800.1"/>
    <property type="molecule type" value="Genomic_DNA"/>
</dbReference>
<feature type="domain" description="SusD-like N-terminal" evidence="7">
    <location>
        <begin position="35"/>
        <end position="219"/>
    </location>
</feature>
<evidence type="ECO:0000259" key="6">
    <source>
        <dbReference type="Pfam" id="PF07980"/>
    </source>
</evidence>
<accession>A0A419WWG9</accession>
<dbReference type="InterPro" id="IPR033985">
    <property type="entry name" value="SusD-like_N"/>
</dbReference>
<evidence type="ECO:0000256" key="3">
    <source>
        <dbReference type="ARBA" id="ARBA00022729"/>
    </source>
</evidence>
<feature type="domain" description="RagB/SusD" evidence="6">
    <location>
        <begin position="271"/>
        <end position="528"/>
    </location>
</feature>
<comment type="caution">
    <text evidence="8">The sequence shown here is derived from an EMBL/GenBank/DDBJ whole genome shotgun (WGS) entry which is preliminary data.</text>
</comment>
<dbReference type="Gene3D" id="1.25.40.390">
    <property type="match status" value="1"/>
</dbReference>
<reference evidence="8 9" key="1">
    <citation type="submission" date="2018-09" db="EMBL/GenBank/DDBJ databases">
        <title>Genomic Encyclopedia of Archaeal and Bacterial Type Strains, Phase II (KMG-II): from individual species to whole genera.</title>
        <authorList>
            <person name="Goeker M."/>
        </authorList>
    </citation>
    <scope>NUCLEOTIDE SEQUENCE [LARGE SCALE GENOMIC DNA]</scope>
    <source>
        <strain evidence="8 9">DSM 21950</strain>
    </source>
</reference>
<dbReference type="Pfam" id="PF07980">
    <property type="entry name" value="SusD_RagB"/>
    <property type="match status" value="1"/>
</dbReference>
<keyword evidence="4" id="KW-0472">Membrane</keyword>
<evidence type="ECO:0000256" key="1">
    <source>
        <dbReference type="ARBA" id="ARBA00004442"/>
    </source>
</evidence>
<dbReference type="RefSeq" id="WP_120240568.1">
    <property type="nucleotide sequence ID" value="NZ_RAPQ01000010.1"/>
</dbReference>
<comment type="similarity">
    <text evidence="2">Belongs to the SusD family.</text>
</comment>
<name>A0A419WWG9_9BACT</name>
<keyword evidence="3" id="KW-0732">Signal</keyword>
<dbReference type="Pfam" id="PF14322">
    <property type="entry name" value="SusD-like_3"/>
    <property type="match status" value="1"/>
</dbReference>
<keyword evidence="9" id="KW-1185">Reference proteome</keyword>
<dbReference type="Proteomes" id="UP000284531">
    <property type="component" value="Unassembled WGS sequence"/>
</dbReference>
<proteinExistence type="inferred from homology"/>
<dbReference type="PROSITE" id="PS51257">
    <property type="entry name" value="PROKAR_LIPOPROTEIN"/>
    <property type="match status" value="1"/>
</dbReference>
<gene>
    <name evidence="8" type="ORF">BXY64_2781</name>
</gene>
<dbReference type="InterPro" id="IPR011990">
    <property type="entry name" value="TPR-like_helical_dom_sf"/>
</dbReference>
<dbReference type="CDD" id="cd08977">
    <property type="entry name" value="SusD"/>
    <property type="match status" value="1"/>
</dbReference>